<evidence type="ECO:0000313" key="1">
    <source>
        <dbReference type="EMBL" id="ONM55595.1"/>
    </source>
</evidence>
<name>A0A1D6I677_MAIZE</name>
<accession>A0A1D6I677</accession>
<sequence length="40" mass="4919">MKLWMGESSWKQMQTPLLVRLQPMLLMVLCPFLSRRYLRH</sequence>
<reference evidence="1" key="1">
    <citation type="submission" date="2015-12" db="EMBL/GenBank/DDBJ databases">
        <title>Update maize B73 reference genome by single molecule sequencing technologies.</title>
        <authorList>
            <consortium name="Maize Genome Sequencing Project"/>
            <person name="Ware D."/>
        </authorList>
    </citation>
    <scope>NUCLEOTIDE SEQUENCE [LARGE SCALE GENOMIC DNA]</scope>
    <source>
        <tissue evidence="1">Seedling</tissue>
    </source>
</reference>
<organism evidence="1">
    <name type="scientific">Zea mays</name>
    <name type="common">Maize</name>
    <dbReference type="NCBI Taxonomy" id="4577"/>
    <lineage>
        <taxon>Eukaryota</taxon>
        <taxon>Viridiplantae</taxon>
        <taxon>Streptophyta</taxon>
        <taxon>Embryophyta</taxon>
        <taxon>Tracheophyta</taxon>
        <taxon>Spermatophyta</taxon>
        <taxon>Magnoliopsida</taxon>
        <taxon>Liliopsida</taxon>
        <taxon>Poales</taxon>
        <taxon>Poaceae</taxon>
        <taxon>PACMAD clade</taxon>
        <taxon>Panicoideae</taxon>
        <taxon>Andropogonodae</taxon>
        <taxon>Andropogoneae</taxon>
        <taxon>Tripsacinae</taxon>
        <taxon>Zea</taxon>
    </lineage>
</organism>
<protein>
    <submittedName>
        <fullName evidence="1">Coatomer subunit zeta-2</fullName>
    </submittedName>
</protein>
<gene>
    <name evidence="1" type="ORF">ZEAMMB73_Zm00001d020783</name>
</gene>
<proteinExistence type="predicted"/>
<dbReference type="EMBL" id="CM007650">
    <property type="protein sequence ID" value="ONM55594.1"/>
    <property type="molecule type" value="Genomic_DNA"/>
</dbReference>
<dbReference type="EMBL" id="CM007650">
    <property type="protein sequence ID" value="ONM55595.1"/>
    <property type="molecule type" value="Genomic_DNA"/>
</dbReference>
<dbReference type="AlphaFoldDB" id="A0A1D6I677"/>